<dbReference type="CDD" id="cd12152">
    <property type="entry name" value="F1-ATPase_delta"/>
    <property type="match status" value="1"/>
</dbReference>
<evidence type="ECO:0000313" key="13">
    <source>
        <dbReference type="Proteomes" id="UP000199400"/>
    </source>
</evidence>
<dbReference type="Proteomes" id="UP000199400">
    <property type="component" value="Unassembled WGS sequence"/>
</dbReference>
<dbReference type="InterPro" id="IPR020546">
    <property type="entry name" value="ATP_synth_F1_dsu/esu_N"/>
</dbReference>
<dbReference type="RefSeq" id="WP_096333234.1">
    <property type="nucleotide sequence ID" value="NZ_FOMX01000002.1"/>
</dbReference>
<keyword evidence="5 9" id="KW-0406">Ion transport</keyword>
<evidence type="ECO:0000256" key="6">
    <source>
        <dbReference type="ARBA" id="ARBA00023136"/>
    </source>
</evidence>
<evidence type="ECO:0000313" key="12">
    <source>
        <dbReference type="EMBL" id="SFD47663.1"/>
    </source>
</evidence>
<dbReference type="EMBL" id="FOMX01000002">
    <property type="protein sequence ID" value="SFD47663.1"/>
    <property type="molecule type" value="Genomic_DNA"/>
</dbReference>
<evidence type="ECO:0000256" key="10">
    <source>
        <dbReference type="RuleBase" id="RU003656"/>
    </source>
</evidence>
<organism evidence="12 13">
    <name type="scientific">Nannocystis exedens</name>
    <dbReference type="NCBI Taxonomy" id="54"/>
    <lineage>
        <taxon>Bacteria</taxon>
        <taxon>Pseudomonadati</taxon>
        <taxon>Myxococcota</taxon>
        <taxon>Polyangia</taxon>
        <taxon>Nannocystales</taxon>
        <taxon>Nannocystaceae</taxon>
        <taxon>Nannocystis</taxon>
    </lineage>
</organism>
<dbReference type="NCBIfam" id="TIGR01216">
    <property type="entry name" value="ATP_synt_epsi"/>
    <property type="match status" value="1"/>
</dbReference>
<dbReference type="Pfam" id="PF02823">
    <property type="entry name" value="ATP-synt_DE_N"/>
    <property type="match status" value="1"/>
</dbReference>
<evidence type="ECO:0000256" key="7">
    <source>
        <dbReference type="ARBA" id="ARBA00023196"/>
    </source>
</evidence>
<dbReference type="PANTHER" id="PTHR13822">
    <property type="entry name" value="ATP SYNTHASE DELTA/EPSILON CHAIN"/>
    <property type="match status" value="1"/>
</dbReference>
<comment type="function">
    <text evidence="1 9">Produces ATP from ADP in the presence of a proton gradient across the membrane.</text>
</comment>
<dbReference type="Gene3D" id="2.60.15.10">
    <property type="entry name" value="F0F1 ATP synthase delta/epsilon subunit, N-terminal"/>
    <property type="match status" value="1"/>
</dbReference>
<dbReference type="STRING" id="54.SAMN02745121_00139"/>
<dbReference type="GO" id="GO:0005524">
    <property type="term" value="F:ATP binding"/>
    <property type="evidence" value="ECO:0007669"/>
    <property type="project" value="UniProtKB-UniRule"/>
</dbReference>
<dbReference type="GO" id="GO:0012505">
    <property type="term" value="C:endomembrane system"/>
    <property type="evidence" value="ECO:0007669"/>
    <property type="project" value="UniProtKB-SubCell"/>
</dbReference>
<dbReference type="GO" id="GO:0045259">
    <property type="term" value="C:proton-transporting ATP synthase complex"/>
    <property type="evidence" value="ECO:0007669"/>
    <property type="project" value="UniProtKB-KW"/>
</dbReference>
<evidence type="ECO:0000256" key="9">
    <source>
        <dbReference type="HAMAP-Rule" id="MF_00530"/>
    </source>
</evidence>
<keyword evidence="9" id="KW-0375">Hydrogen ion transport</keyword>
<dbReference type="PANTHER" id="PTHR13822:SF10">
    <property type="entry name" value="ATP SYNTHASE EPSILON CHAIN, CHLOROPLASTIC"/>
    <property type="match status" value="1"/>
</dbReference>
<accession>A0A1I1SUT2</accession>
<keyword evidence="9" id="KW-1003">Cell membrane</keyword>
<keyword evidence="7 9" id="KW-0139">CF(1)</keyword>
<evidence type="ECO:0000256" key="8">
    <source>
        <dbReference type="ARBA" id="ARBA00023310"/>
    </source>
</evidence>
<keyword evidence="13" id="KW-1185">Reference proteome</keyword>
<evidence type="ECO:0000256" key="5">
    <source>
        <dbReference type="ARBA" id="ARBA00023065"/>
    </source>
</evidence>
<dbReference type="InterPro" id="IPR036771">
    <property type="entry name" value="ATPsynth_dsu/esu_N"/>
</dbReference>
<keyword evidence="6 9" id="KW-0472">Membrane</keyword>
<sequence length="139" mass="15034">MAETTIQLDILTPLGPKRHGVVVPGVEVPGLLGELGVLPEHVPFITPVVPGVVRFRDGAESVRIAVGAGFLEVTRDNRVVILVERALEVSEIDAGKAREDLKRVQAELSHDLGSIDAAEHRKLVTEQGWLEAQIRATQP</sequence>
<evidence type="ECO:0000256" key="2">
    <source>
        <dbReference type="ARBA" id="ARBA00004184"/>
    </source>
</evidence>
<dbReference type="GO" id="GO:0005886">
    <property type="term" value="C:plasma membrane"/>
    <property type="evidence" value="ECO:0007669"/>
    <property type="project" value="UniProtKB-SubCell"/>
</dbReference>
<dbReference type="InterPro" id="IPR001469">
    <property type="entry name" value="ATP_synth_F1_dsu/esu"/>
</dbReference>
<comment type="similarity">
    <text evidence="3 9 10">Belongs to the ATPase epsilon chain family.</text>
</comment>
<evidence type="ECO:0000256" key="1">
    <source>
        <dbReference type="ARBA" id="ARBA00003543"/>
    </source>
</evidence>
<evidence type="ECO:0000256" key="3">
    <source>
        <dbReference type="ARBA" id="ARBA00005712"/>
    </source>
</evidence>
<proteinExistence type="inferred from homology"/>
<reference evidence="13" key="1">
    <citation type="submission" date="2016-10" db="EMBL/GenBank/DDBJ databases">
        <authorList>
            <person name="Varghese N."/>
            <person name="Submissions S."/>
        </authorList>
    </citation>
    <scope>NUCLEOTIDE SEQUENCE [LARGE SCALE GENOMIC DNA]</scope>
    <source>
        <strain evidence="13">ATCC 25963</strain>
    </source>
</reference>
<evidence type="ECO:0000259" key="11">
    <source>
        <dbReference type="Pfam" id="PF02823"/>
    </source>
</evidence>
<protein>
    <recommendedName>
        <fullName evidence="9">ATP synthase epsilon chain</fullName>
    </recommendedName>
    <alternativeName>
        <fullName evidence="9">ATP synthase F1 sector epsilon subunit</fullName>
    </alternativeName>
    <alternativeName>
        <fullName evidence="9">F-ATPase epsilon subunit</fullName>
    </alternativeName>
</protein>
<dbReference type="GO" id="GO:0046933">
    <property type="term" value="F:proton-transporting ATP synthase activity, rotational mechanism"/>
    <property type="evidence" value="ECO:0007669"/>
    <property type="project" value="UniProtKB-UniRule"/>
</dbReference>
<dbReference type="OrthoDB" id="9799969at2"/>
<evidence type="ECO:0000256" key="4">
    <source>
        <dbReference type="ARBA" id="ARBA00022448"/>
    </source>
</evidence>
<dbReference type="AlphaFoldDB" id="A0A1I1SUT2"/>
<dbReference type="HAMAP" id="MF_00530">
    <property type="entry name" value="ATP_synth_epsil_bac"/>
    <property type="match status" value="1"/>
</dbReference>
<keyword evidence="4 9" id="KW-0813">Transport</keyword>
<comment type="subunit">
    <text evidence="9 10">F-type ATPases have 2 components, CF(1) - the catalytic core - and CF(0) - the membrane proton channel. CF(1) has five subunits: alpha(3), beta(3), gamma(1), delta(1), epsilon(1). CF(0) has three main subunits: a, b and c.</text>
</comment>
<keyword evidence="8 9" id="KW-0066">ATP synthesis</keyword>
<comment type="subcellular location">
    <subcellularLocation>
        <location evidence="9">Cell membrane</location>
        <topology evidence="9">Peripheral membrane protein</topology>
    </subcellularLocation>
    <subcellularLocation>
        <location evidence="2">Endomembrane system</location>
        <topology evidence="2">Peripheral membrane protein</topology>
    </subcellularLocation>
</comment>
<name>A0A1I1SUT2_9BACT</name>
<feature type="domain" description="ATP synthase F1 complex delta/epsilon subunit N-terminal" evidence="11">
    <location>
        <begin position="6"/>
        <end position="86"/>
    </location>
</feature>
<gene>
    <name evidence="9" type="primary">atpC</name>
    <name evidence="12" type="ORF">SAMN02745121_00139</name>
</gene>
<dbReference type="SUPFAM" id="SSF51344">
    <property type="entry name" value="Epsilon subunit of F1F0-ATP synthase N-terminal domain"/>
    <property type="match status" value="1"/>
</dbReference>